<evidence type="ECO:0000313" key="2">
    <source>
        <dbReference type="EMBL" id="MBM2413251.1"/>
    </source>
</evidence>
<dbReference type="Pfam" id="PF02830">
    <property type="entry name" value="V4R"/>
    <property type="match status" value="1"/>
</dbReference>
<organism evidence="2 4">
    <name type="scientific">Marivita cryptomonadis</name>
    <dbReference type="NCBI Taxonomy" id="505252"/>
    <lineage>
        <taxon>Bacteria</taxon>
        <taxon>Pseudomonadati</taxon>
        <taxon>Pseudomonadota</taxon>
        <taxon>Alphaproteobacteria</taxon>
        <taxon>Rhodobacterales</taxon>
        <taxon>Roseobacteraceae</taxon>
        <taxon>Marivita</taxon>
    </lineage>
</organism>
<dbReference type="NCBIfam" id="TIGR02019">
    <property type="entry name" value="BchJ"/>
    <property type="match status" value="1"/>
</dbReference>
<dbReference type="GO" id="GO:0015979">
    <property type="term" value="P:photosynthesis"/>
    <property type="evidence" value="ECO:0007669"/>
    <property type="project" value="InterPro"/>
</dbReference>
<dbReference type="AlphaFoldDB" id="A0A9Q2P0S7"/>
<protein>
    <submittedName>
        <fullName evidence="2">Bacteriochlorophyll 4-vinyl reductase</fullName>
    </submittedName>
</protein>
<evidence type="ECO:0000313" key="5">
    <source>
        <dbReference type="Proteomes" id="UP000809440"/>
    </source>
</evidence>
<comment type="caution">
    <text evidence="2">The sequence shown here is derived from an EMBL/GenBank/DDBJ whole genome shotgun (WGS) entry which is preliminary data.</text>
</comment>
<feature type="domain" description="4-vinyl reductase 4VR" evidence="1">
    <location>
        <begin position="124"/>
        <end position="186"/>
    </location>
</feature>
<reference evidence="2 5" key="1">
    <citation type="submission" date="2021-01" db="EMBL/GenBank/DDBJ databases">
        <title>Diatom-associated Roseobacters Show Island Model of Population Structure.</title>
        <authorList>
            <person name="Qu L."/>
            <person name="Feng X."/>
            <person name="Chen Y."/>
            <person name="Li L."/>
            <person name="Wang X."/>
            <person name="Hu Z."/>
            <person name="Wang H."/>
            <person name="Luo H."/>
        </authorList>
    </citation>
    <scope>NUCLEOTIDE SEQUENCE</scope>
    <source>
        <strain evidence="3 5">CC28-63</strain>
        <strain evidence="2">CC28-69</strain>
    </source>
</reference>
<dbReference type="SUPFAM" id="SSF111126">
    <property type="entry name" value="Ligand-binding domain in the NO signalling and Golgi transport"/>
    <property type="match status" value="1"/>
</dbReference>
<dbReference type="Proteomes" id="UP000755667">
    <property type="component" value="Unassembled WGS sequence"/>
</dbReference>
<keyword evidence="5" id="KW-1185">Reference proteome</keyword>
<dbReference type="EMBL" id="JAFBXF010000008">
    <property type="protein sequence ID" value="MBM2417919.1"/>
    <property type="molecule type" value="Genomic_DNA"/>
</dbReference>
<dbReference type="Proteomes" id="UP000809440">
    <property type="component" value="Unassembled WGS sequence"/>
</dbReference>
<gene>
    <name evidence="2" type="primary">bchJ</name>
    <name evidence="2" type="ORF">JQX41_13130</name>
    <name evidence="3" type="ORF">JQX48_13135</name>
</gene>
<accession>A0A9Q2P0S7</accession>
<name>A0A9Q2P0S7_9RHOB</name>
<evidence type="ECO:0000313" key="4">
    <source>
        <dbReference type="Proteomes" id="UP000755667"/>
    </source>
</evidence>
<dbReference type="EMBL" id="JAFBXE010000008">
    <property type="protein sequence ID" value="MBM2413251.1"/>
    <property type="molecule type" value="Genomic_DNA"/>
</dbReference>
<evidence type="ECO:0000259" key="1">
    <source>
        <dbReference type="SMART" id="SM00989"/>
    </source>
</evidence>
<dbReference type="InterPro" id="IPR004096">
    <property type="entry name" value="V4R"/>
</dbReference>
<dbReference type="GO" id="GO:0030494">
    <property type="term" value="P:bacteriochlorophyll biosynthetic process"/>
    <property type="evidence" value="ECO:0007669"/>
    <property type="project" value="InterPro"/>
</dbReference>
<dbReference type="InterPro" id="IPR010249">
    <property type="entry name" value="BchJ"/>
</dbReference>
<dbReference type="OrthoDB" id="2080515at2"/>
<sequence>MIGPNAILQLLPQIERTFGEARVVQLLAKAHVFEVPDGSQMIPEGDAARLHQVLRRDEPVMAPILASEAGRATADYILAHRIPKFAQRILKALPSPLAARSLSKAITKHAWTFAGSGAFVAHGPWRFEIADNPIVLGETSDVPLCHWHAAVFQHLYRTLVHPRALCRETTCCAMHGHRACQFELTIGTV</sequence>
<dbReference type="InterPro" id="IPR024096">
    <property type="entry name" value="NO_sig/Golgi_transp_ligand-bd"/>
</dbReference>
<evidence type="ECO:0000313" key="3">
    <source>
        <dbReference type="EMBL" id="MBM2417919.1"/>
    </source>
</evidence>
<proteinExistence type="predicted"/>
<dbReference type="SMART" id="SM00989">
    <property type="entry name" value="V4R"/>
    <property type="match status" value="1"/>
</dbReference>